<dbReference type="AlphaFoldDB" id="A0A2K9PP21"/>
<dbReference type="PANTHER" id="PTHR36929">
    <property type="entry name" value="ATTACHMENT SUBUNIT, PUTATIVE-RELATED"/>
    <property type="match status" value="1"/>
</dbReference>
<evidence type="ECO:0000313" key="3">
    <source>
        <dbReference type="EMBL" id="AUP78786.1"/>
    </source>
</evidence>
<name>A0A2K9PP21_9FLAO</name>
<dbReference type="InterPro" id="IPR013538">
    <property type="entry name" value="ASHA1/2-like_C"/>
</dbReference>
<protein>
    <submittedName>
        <fullName evidence="3">Activator of HSP90 ATPase</fullName>
    </submittedName>
</protein>
<dbReference type="PANTHER" id="PTHR36929:SF5">
    <property type="entry name" value="BLR6751 PROTEIN"/>
    <property type="match status" value="1"/>
</dbReference>
<proteinExistence type="inferred from homology"/>
<dbReference type="KEGG" id="fek:C1H87_08770"/>
<dbReference type="OrthoDB" id="384974at2"/>
<dbReference type="Pfam" id="PF08327">
    <property type="entry name" value="AHSA1"/>
    <property type="match status" value="1"/>
</dbReference>
<feature type="domain" description="Activator of Hsp90 ATPase homologue 1/2-like C-terminal" evidence="2">
    <location>
        <begin position="16"/>
        <end position="146"/>
    </location>
</feature>
<reference evidence="3 4" key="1">
    <citation type="submission" date="2018-01" db="EMBL/GenBank/DDBJ databases">
        <title>Complete genome sequence of Flavivirga eckloniae ECD14 isolated from seaweed Ecklonia cava.</title>
        <authorList>
            <person name="Lee J.H."/>
            <person name="Baik K.S."/>
            <person name="Seong C.N."/>
        </authorList>
    </citation>
    <scope>NUCLEOTIDE SEQUENCE [LARGE SCALE GENOMIC DNA]</scope>
    <source>
        <strain evidence="3 4">ECD14</strain>
    </source>
</reference>
<dbReference type="RefSeq" id="WP_102755441.1">
    <property type="nucleotide sequence ID" value="NZ_CP025791.1"/>
</dbReference>
<evidence type="ECO:0000259" key="2">
    <source>
        <dbReference type="Pfam" id="PF08327"/>
    </source>
</evidence>
<organism evidence="3 4">
    <name type="scientific">Flavivirga eckloniae</name>
    <dbReference type="NCBI Taxonomy" id="1803846"/>
    <lineage>
        <taxon>Bacteria</taxon>
        <taxon>Pseudomonadati</taxon>
        <taxon>Bacteroidota</taxon>
        <taxon>Flavobacteriia</taxon>
        <taxon>Flavobacteriales</taxon>
        <taxon>Flavobacteriaceae</taxon>
        <taxon>Flavivirga</taxon>
    </lineage>
</organism>
<sequence length="152" mass="17641">MSDLKNRTLTIEKTFNAPIDLVWEAWTQPEHILKWWVPNGMDVQIIEHDFKVGGKWKYTMLMPDGSEFVSEGTYKEIIELEKIVTSADFKPMTEDVEIQTLFEADGDKTKFVFSVIHATPEYCKQQEEMGFYNGWGSALDRLEKVLDTIILN</sequence>
<dbReference type="Proteomes" id="UP000235826">
    <property type="component" value="Chromosome"/>
</dbReference>
<accession>A0A2K9PP21</accession>
<dbReference type="Gene3D" id="3.30.530.20">
    <property type="match status" value="1"/>
</dbReference>
<keyword evidence="4" id="KW-1185">Reference proteome</keyword>
<dbReference type="InterPro" id="IPR023393">
    <property type="entry name" value="START-like_dom_sf"/>
</dbReference>
<dbReference type="SUPFAM" id="SSF55961">
    <property type="entry name" value="Bet v1-like"/>
    <property type="match status" value="1"/>
</dbReference>
<gene>
    <name evidence="3" type="ORF">C1H87_08770</name>
</gene>
<comment type="similarity">
    <text evidence="1">Belongs to the AHA1 family.</text>
</comment>
<evidence type="ECO:0000313" key="4">
    <source>
        <dbReference type="Proteomes" id="UP000235826"/>
    </source>
</evidence>
<dbReference type="EMBL" id="CP025791">
    <property type="protein sequence ID" value="AUP78786.1"/>
    <property type="molecule type" value="Genomic_DNA"/>
</dbReference>
<evidence type="ECO:0000256" key="1">
    <source>
        <dbReference type="ARBA" id="ARBA00006817"/>
    </source>
</evidence>